<dbReference type="AlphaFoldDB" id="A0A9X3CST3"/>
<evidence type="ECO:0000256" key="1">
    <source>
        <dbReference type="SAM" id="Phobius"/>
    </source>
</evidence>
<accession>A0A9X3CST3</accession>
<feature type="transmembrane region" description="Helical" evidence="1">
    <location>
        <begin position="214"/>
        <end position="234"/>
    </location>
</feature>
<feature type="transmembrane region" description="Helical" evidence="1">
    <location>
        <begin position="164"/>
        <end position="185"/>
    </location>
</feature>
<dbReference type="GO" id="GO:0010468">
    <property type="term" value="P:regulation of gene expression"/>
    <property type="evidence" value="ECO:0007669"/>
    <property type="project" value="InterPro"/>
</dbReference>
<keyword evidence="1" id="KW-0472">Membrane</keyword>
<dbReference type="PANTHER" id="PTHR38457:SF1">
    <property type="entry name" value="REGULATOR ABRB-RELATED"/>
    <property type="match status" value="1"/>
</dbReference>
<feature type="transmembrane region" description="Helical" evidence="1">
    <location>
        <begin position="134"/>
        <end position="152"/>
    </location>
</feature>
<proteinExistence type="predicted"/>
<organism evidence="2 3">
    <name type="scientific">Vibrio qingdaonensis</name>
    <dbReference type="NCBI Taxonomy" id="2829491"/>
    <lineage>
        <taxon>Bacteria</taxon>
        <taxon>Pseudomonadati</taxon>
        <taxon>Pseudomonadota</taxon>
        <taxon>Gammaproteobacteria</taxon>
        <taxon>Vibrionales</taxon>
        <taxon>Vibrionaceae</taxon>
        <taxon>Vibrio</taxon>
    </lineage>
</organism>
<dbReference type="PANTHER" id="PTHR38457">
    <property type="entry name" value="REGULATOR ABRB-RELATED"/>
    <property type="match status" value="1"/>
</dbReference>
<evidence type="ECO:0000313" key="3">
    <source>
        <dbReference type="Proteomes" id="UP001155587"/>
    </source>
</evidence>
<keyword evidence="1" id="KW-1133">Transmembrane helix</keyword>
<dbReference type="InterPro" id="IPR007820">
    <property type="entry name" value="AbrB_fam"/>
</dbReference>
<name>A0A9X3CST3_9VIBR</name>
<feature type="transmembrane region" description="Helical" evidence="1">
    <location>
        <begin position="305"/>
        <end position="327"/>
    </location>
</feature>
<protein>
    <submittedName>
        <fullName evidence="2">AbrB family transcriptional regulator</fullName>
    </submittedName>
</protein>
<sequence>MYLASFIALVGSLLFTYFGIPLGAMFGALIALLLTSKAGFTLTLPKSTLTGVQLILGTTVGSIVPVQTLSKGYPILLFIGLVLCMSAQVLTSYIWLYKREKWSKYESLLGSVPGAMAAVLVINEKHNSPSSKVVFTHTVRLIFLIIASALLVSTDKSPIPGPAISLDNLCILLPLFLAYFSGLLFDKIGTPAPYMVTGMLATMFVNAGLPSYNFLVPTELVFIATSALGALIGIRLKDITGADVFSYARAGIIATTLSLTVTVSFAYIFSKLIDKEFLVLLMSWVPGSVESMTVAAIYLGLEPALIMLSHIIRMIILHSIPLCSNVYKHLRSNYER</sequence>
<keyword evidence="3" id="KW-1185">Reference proteome</keyword>
<dbReference type="GO" id="GO:0016020">
    <property type="term" value="C:membrane"/>
    <property type="evidence" value="ECO:0007669"/>
    <property type="project" value="InterPro"/>
</dbReference>
<dbReference type="Pfam" id="PF05145">
    <property type="entry name" value="AbrB"/>
    <property type="match status" value="1"/>
</dbReference>
<feature type="transmembrane region" description="Helical" evidence="1">
    <location>
        <begin position="277"/>
        <end position="299"/>
    </location>
</feature>
<dbReference type="Proteomes" id="UP001155587">
    <property type="component" value="Unassembled WGS sequence"/>
</dbReference>
<dbReference type="EMBL" id="JAKRRY010000033">
    <property type="protein sequence ID" value="MCW8348219.1"/>
    <property type="molecule type" value="Genomic_DNA"/>
</dbReference>
<reference evidence="2" key="1">
    <citation type="submission" date="2022-02" db="EMBL/GenBank/DDBJ databases">
        <title>Vibrio sp. nov, a new bacterium isolated from seawater.</title>
        <authorList>
            <person name="Yuan Y."/>
        </authorList>
    </citation>
    <scope>NUCLEOTIDE SEQUENCE</scope>
    <source>
        <strain evidence="2">ZSDZ65</strain>
    </source>
</reference>
<dbReference type="RefSeq" id="WP_237300744.1">
    <property type="nucleotide sequence ID" value="NZ_JAKRRY010000033.1"/>
</dbReference>
<feature type="transmembrane region" description="Helical" evidence="1">
    <location>
        <begin position="72"/>
        <end position="96"/>
    </location>
</feature>
<keyword evidence="1" id="KW-0812">Transmembrane</keyword>
<comment type="caution">
    <text evidence="2">The sequence shown here is derived from an EMBL/GenBank/DDBJ whole genome shotgun (WGS) entry which is preliminary data.</text>
</comment>
<evidence type="ECO:0000313" key="2">
    <source>
        <dbReference type="EMBL" id="MCW8348219.1"/>
    </source>
</evidence>
<feature type="transmembrane region" description="Helical" evidence="1">
    <location>
        <begin position="246"/>
        <end position="270"/>
    </location>
</feature>
<gene>
    <name evidence="2" type="ORF">MD535_19725</name>
</gene>
<feature type="transmembrane region" description="Helical" evidence="1">
    <location>
        <begin position="6"/>
        <end position="35"/>
    </location>
</feature>